<dbReference type="PANTHER" id="PTHR37024:SF5">
    <property type="entry name" value="IMPA N-TERMINAL DOMAIN-CONTAINING PROTEIN"/>
    <property type="match status" value="1"/>
</dbReference>
<protein>
    <submittedName>
        <fullName evidence="2">Type VI secretion system, baseplate protein</fullName>
    </submittedName>
</protein>
<dbReference type="AlphaFoldDB" id="A0A2G1DI63"/>
<dbReference type="Proteomes" id="UP000262712">
    <property type="component" value="Chromosome"/>
</dbReference>
<evidence type="ECO:0000313" key="3">
    <source>
        <dbReference type="EMBL" id="PHO18124.1"/>
    </source>
</evidence>
<reference evidence="2 5" key="2">
    <citation type="submission" date="2018-08" db="EMBL/GenBank/DDBJ databases">
        <title>Complete genome of the Arcobacter molluscorum type strain LMG 25693.</title>
        <authorList>
            <person name="Miller W.G."/>
            <person name="Yee E."/>
            <person name="Bono J.L."/>
        </authorList>
    </citation>
    <scope>NUCLEOTIDE SEQUENCE [LARGE SCALE GENOMIC DNA]</scope>
    <source>
        <strain evidence="2 5">CECT 7696</strain>
    </source>
</reference>
<dbReference type="KEGG" id="amol:AMOL_1460"/>
<name>A0A2G1DI63_9BACT</name>
<evidence type="ECO:0000313" key="4">
    <source>
        <dbReference type="Proteomes" id="UP000221222"/>
    </source>
</evidence>
<dbReference type="Pfam" id="PF06812">
    <property type="entry name" value="ImpA_N"/>
    <property type="match status" value="1"/>
</dbReference>
<evidence type="ECO:0000313" key="2">
    <source>
        <dbReference type="EMBL" id="AXX92430.1"/>
    </source>
</evidence>
<organism evidence="3 4">
    <name type="scientific">Malaciobacter molluscorum LMG 25693</name>
    <dbReference type="NCBI Taxonomy" id="870501"/>
    <lineage>
        <taxon>Bacteria</taxon>
        <taxon>Pseudomonadati</taxon>
        <taxon>Campylobacterota</taxon>
        <taxon>Epsilonproteobacteria</taxon>
        <taxon>Campylobacterales</taxon>
        <taxon>Arcobacteraceae</taxon>
        <taxon>Malaciobacter</taxon>
    </lineage>
</organism>
<evidence type="ECO:0000313" key="5">
    <source>
        <dbReference type="Proteomes" id="UP000262712"/>
    </source>
</evidence>
<accession>A0A2G1DI63</accession>
<feature type="domain" description="ImpA N-terminal" evidence="1">
    <location>
        <begin position="6"/>
        <end position="116"/>
    </location>
</feature>
<sequence>MYNSILNPIDDKSIVGEDFKYNDSFLLIEQEIDKTHSAYFDGNTDWELVLNNSYELLNTKSKDLKIATWWIYSIWKKDSFLGLEKNLTIYINFIRSFNDNLYPKSLKAKINTITWFEETITNELINQNFQDRVNIIDFLNSFQELCTVYNNILNNDEKYFKKIIKILSDKISIDEQTRVETQKKEELLKDDSLDIISEDTVSSSLSLLKKTATSLSSFYRQRDFTDIKAIKITRFLSWFEVDELPINENGITPLNPPSILELDELKQLYNEKKYKEALILCEEIIEMCPFWLDGHYYSFKILELIDKSYISKEVQNQFISYIKTNKGLLNLYFQDKTPFASAKTKSWIKKELETNDNKNETDEKNDEIDIDEITNLKEIMKKIEEKYSKSTNEKDKFLLRIKHLEIAINFNKDDISLALFDELDKNIKKYNLVEWNPQIVSKVYSLVLSSFTSIQIKREKLEKMYSILCKIDIDKALEININ</sequence>
<dbReference type="InterPro" id="IPR010657">
    <property type="entry name" value="ImpA_N"/>
</dbReference>
<dbReference type="EMBL" id="NXFY01000008">
    <property type="protein sequence ID" value="PHO18124.1"/>
    <property type="molecule type" value="Genomic_DNA"/>
</dbReference>
<dbReference type="RefSeq" id="WP_099342300.1">
    <property type="nucleotide sequence ID" value="NZ_CP032098.1"/>
</dbReference>
<dbReference type="Proteomes" id="UP000221222">
    <property type="component" value="Unassembled WGS sequence"/>
</dbReference>
<keyword evidence="4" id="KW-1185">Reference proteome</keyword>
<gene>
    <name evidence="2" type="primary">tssA</name>
    <name evidence="2" type="ORF">AMOL_1460</name>
    <name evidence="3" type="ORF">CPU12_06545</name>
</gene>
<evidence type="ECO:0000259" key="1">
    <source>
        <dbReference type="Pfam" id="PF06812"/>
    </source>
</evidence>
<dbReference type="InterPro" id="IPR017739">
    <property type="entry name" value="T6SS-assoc_VCA0119"/>
</dbReference>
<proteinExistence type="predicted"/>
<reference evidence="3 4" key="1">
    <citation type="submission" date="2017-09" db="EMBL/GenBank/DDBJ databases">
        <title>Arcobacter canalis sp. nov., a new species isolated from a water canal contaminated with urban sewage.</title>
        <authorList>
            <person name="Perez-Cataluna A."/>
            <person name="Salas-Masso N."/>
            <person name="Figueras M.J."/>
        </authorList>
    </citation>
    <scope>NUCLEOTIDE SEQUENCE [LARGE SCALE GENOMIC DNA]</scope>
    <source>
        <strain evidence="3 4">F98-3</strain>
    </source>
</reference>
<dbReference type="EMBL" id="CP032098">
    <property type="protein sequence ID" value="AXX92430.1"/>
    <property type="molecule type" value="Genomic_DNA"/>
</dbReference>
<dbReference type="PANTHER" id="PTHR37024">
    <property type="entry name" value="TYPE VI SECRETION SYSTEM DUF2094 AND IMPA-RELATED DOMAIN PROTEIN"/>
    <property type="match status" value="1"/>
</dbReference>
<dbReference type="Pfam" id="PF16989">
    <property type="entry name" value="T6SS_VasJ"/>
    <property type="match status" value="1"/>
</dbReference>